<dbReference type="OrthoDB" id="1183224at2759"/>
<accession>A0A0V0R8E4</accession>
<dbReference type="SMART" id="SM00184">
    <property type="entry name" value="RING"/>
    <property type="match status" value="1"/>
</dbReference>
<keyword evidence="2" id="KW-0863">Zinc-finger</keyword>
<evidence type="ECO:0000313" key="4">
    <source>
        <dbReference type="EMBL" id="KRX10734.1"/>
    </source>
</evidence>
<organism evidence="4 5">
    <name type="scientific">Pseudocohnilembus persalinus</name>
    <name type="common">Ciliate</name>
    <dbReference type="NCBI Taxonomy" id="266149"/>
    <lineage>
        <taxon>Eukaryota</taxon>
        <taxon>Sar</taxon>
        <taxon>Alveolata</taxon>
        <taxon>Ciliophora</taxon>
        <taxon>Intramacronucleata</taxon>
        <taxon>Oligohymenophorea</taxon>
        <taxon>Scuticociliatia</taxon>
        <taxon>Philasterida</taxon>
        <taxon>Pseudocohnilembidae</taxon>
        <taxon>Pseudocohnilembus</taxon>
    </lineage>
</organism>
<dbReference type="Pfam" id="PF04078">
    <property type="entry name" value="Rcd1"/>
    <property type="match status" value="1"/>
</dbReference>
<keyword evidence="5" id="KW-1185">Reference proteome</keyword>
<dbReference type="GO" id="GO:0008270">
    <property type="term" value="F:zinc ion binding"/>
    <property type="evidence" value="ECO:0007669"/>
    <property type="project" value="UniProtKB-KW"/>
</dbReference>
<reference evidence="4 5" key="1">
    <citation type="journal article" date="2015" name="Sci. Rep.">
        <title>Genome of the facultative scuticociliatosis pathogen Pseudocohnilembus persalinus provides insight into its virulence through horizontal gene transfer.</title>
        <authorList>
            <person name="Xiong J."/>
            <person name="Wang G."/>
            <person name="Cheng J."/>
            <person name="Tian M."/>
            <person name="Pan X."/>
            <person name="Warren A."/>
            <person name="Jiang C."/>
            <person name="Yuan D."/>
            <person name="Miao W."/>
        </authorList>
    </citation>
    <scope>NUCLEOTIDE SEQUENCE [LARGE SCALE GENOMIC DNA]</scope>
    <source>
        <strain evidence="4">36N120E</strain>
    </source>
</reference>
<keyword evidence="2" id="KW-0862">Zinc</keyword>
<evidence type="ECO:0000256" key="2">
    <source>
        <dbReference type="PROSITE-ProRule" id="PRU00175"/>
    </source>
</evidence>
<dbReference type="PROSITE" id="PS50089">
    <property type="entry name" value="ZF_RING_2"/>
    <property type="match status" value="1"/>
</dbReference>
<dbReference type="Proteomes" id="UP000054937">
    <property type="component" value="Unassembled WGS sequence"/>
</dbReference>
<dbReference type="InterPro" id="IPR001841">
    <property type="entry name" value="Znf_RING"/>
</dbReference>
<feature type="domain" description="RING-type" evidence="3">
    <location>
        <begin position="489"/>
        <end position="530"/>
    </location>
</feature>
<dbReference type="InterPro" id="IPR011989">
    <property type="entry name" value="ARM-like"/>
</dbReference>
<dbReference type="EMBL" id="LDAU01000022">
    <property type="protein sequence ID" value="KRX10734.1"/>
    <property type="molecule type" value="Genomic_DNA"/>
</dbReference>
<evidence type="ECO:0000256" key="1">
    <source>
        <dbReference type="ARBA" id="ARBA00006385"/>
    </source>
</evidence>
<dbReference type="PANTHER" id="PTHR12262">
    <property type="entry name" value="CCR4-NOT TRANSCRIPTION COMPLEX SUBUNIT 9"/>
    <property type="match status" value="1"/>
</dbReference>
<comment type="similarity">
    <text evidence="1">Belongs to the CNOT9 family.</text>
</comment>
<dbReference type="GO" id="GO:0006402">
    <property type="term" value="P:mRNA catabolic process"/>
    <property type="evidence" value="ECO:0007669"/>
    <property type="project" value="InterPro"/>
</dbReference>
<dbReference type="AlphaFoldDB" id="A0A0V0R8E4"/>
<dbReference type="Gene3D" id="1.25.10.10">
    <property type="entry name" value="Leucine-rich Repeat Variant"/>
    <property type="match status" value="1"/>
</dbReference>
<gene>
    <name evidence="4" type="ORF">PPERSA_00504</name>
</gene>
<dbReference type="SUPFAM" id="SSF57850">
    <property type="entry name" value="RING/U-box"/>
    <property type="match status" value="1"/>
</dbReference>
<dbReference type="GO" id="GO:0030014">
    <property type="term" value="C:CCR4-NOT complex"/>
    <property type="evidence" value="ECO:0007669"/>
    <property type="project" value="InterPro"/>
</dbReference>
<dbReference type="InterPro" id="IPR007216">
    <property type="entry name" value="CNOT9"/>
</dbReference>
<protein>
    <submittedName>
        <fullName evidence="4">Armadillo-type fold</fullName>
    </submittedName>
</protein>
<comment type="caution">
    <text evidence="4">The sequence shown here is derived from an EMBL/GenBank/DDBJ whole genome shotgun (WGS) entry which is preliminary data.</text>
</comment>
<proteinExistence type="inferred from homology"/>
<dbReference type="InParanoid" id="A0A0V0R8E4"/>
<dbReference type="InterPro" id="IPR016024">
    <property type="entry name" value="ARM-type_fold"/>
</dbReference>
<dbReference type="InterPro" id="IPR013083">
    <property type="entry name" value="Znf_RING/FYVE/PHD"/>
</dbReference>
<dbReference type="Pfam" id="PF13639">
    <property type="entry name" value="zf-RING_2"/>
    <property type="match status" value="1"/>
</dbReference>
<name>A0A0V0R8E4_PSEPJ</name>
<dbReference type="SUPFAM" id="SSF48371">
    <property type="entry name" value="ARM repeat"/>
    <property type="match status" value="1"/>
</dbReference>
<evidence type="ECO:0000259" key="3">
    <source>
        <dbReference type="PROSITE" id="PS50089"/>
    </source>
</evidence>
<keyword evidence="2" id="KW-0479">Metal-binding</keyword>
<dbReference type="Gene3D" id="3.30.40.10">
    <property type="entry name" value="Zinc/RING finger domain, C3HC4 (zinc finger)"/>
    <property type="match status" value="1"/>
</dbReference>
<evidence type="ECO:0000313" key="5">
    <source>
        <dbReference type="Proteomes" id="UP000054937"/>
    </source>
</evidence>
<sequence>MSLPPQNYRDQNGGNYFNQYQVNQKQFQNGMNQNFPQYQQQPNMTFQDIQNYQNRQNIPHQQNWQYSQGQENLRVNQQPMYSGNYKLDNEYQQQAPHILLGTPNMQPNVFSQDTGIQQYAHYYQQDDQQNGHQSKIDPEIQEINDLVLLLRQQDKRDEALAELYKKRECAQLAPILWHSFGTISILLQEILNIYPYLCPPSLAPNMSIKICNVLCLFQNLALHQETRQHFLKASLYTYLLPLLNTNANSKFFENLRVTSLGVVGALVKGEDSNAIKELIKSDIIVYCLKIMKNSQDLQRTVATFIFQRILLDNDGLAHILSQQDRFFAVIKVLSEIIKEIIEQDPEKRELRLVRLILRCCLRLSKDQKYQYNLNILYLFTNLLFIFTFQRPVGFIEVFTLRIPKCLRTINKRPNNIGMAIGVNYVTQHIILEMNGLKKQKKLEKQKRLETINQLQTVEQLNQILNQNNCLQEFIASEIRKENQKEKKNCPICMLDIDKSQKIKHLPCIHSFHKQCINVWLNKNPVCPVCKLKVDTY</sequence>